<sequence>MTPGIAYLATSLPTLLPPLIAVYVLTRLLHAYLAIHLPPWAVAIASIFSIPVALLVKVYYKELIDRRRAAAQGAVLPPRIYDKWPAGIGLLLQFTENLKNGYPGENFEEWSKTYGNTFNLRILFENRFFTAEPDYIKAILATQFDIFEKGPVFDLQTRSFLGTGVFNSDGEMWKFHRAMTRPFFSKDRITEFDIFERHAQDAIQKLKARLNEGYPVDIQDLVSRFTMDSATEFLFAKDVRSLDVELPYPHYSPLSKAPASVNHPANIFSKAFDEAQRAIAFRSRFGAAWPLTEFFSDKVKDKMGPIYDFINPILAEAVARKKETNSVEKIGAYGDREVQDGECLIDHLINYTDDPIVLRDETLNILLAGRDTTTNSISYAIYMLAKHPPVLNRLRDEILRTIGSSGRPTYDNMKNMKYLRAVINETLRLYPAVPFNVRTSNKATLLPSKIGGKPFYIPANSKVPYSVFLMQRRTDLWGPDANEFDPDRFLDDRLRRYLTPNPFIFLPFNAGPRICLGQQFAYHETSYFLIRLLQTFSKITTAPEAQPPDSLPPQSWANAPGTKGTP</sequence>
<evidence type="ECO:0000256" key="7">
    <source>
        <dbReference type="ARBA" id="ARBA00023033"/>
    </source>
</evidence>
<dbReference type="InterPro" id="IPR017972">
    <property type="entry name" value="Cyt_P450_CS"/>
</dbReference>
<evidence type="ECO:0000313" key="13">
    <source>
        <dbReference type="Proteomes" id="UP001063166"/>
    </source>
</evidence>
<dbReference type="PANTHER" id="PTHR24287">
    <property type="entry name" value="P450, PUTATIVE (EUROFUNG)-RELATED"/>
    <property type="match status" value="1"/>
</dbReference>
<organism evidence="12 13">
    <name type="scientific">Lyophyllum shimeji</name>
    <name type="common">Hon-shimeji</name>
    <name type="synonym">Tricholoma shimeji</name>
    <dbReference type="NCBI Taxonomy" id="47721"/>
    <lineage>
        <taxon>Eukaryota</taxon>
        <taxon>Fungi</taxon>
        <taxon>Dikarya</taxon>
        <taxon>Basidiomycota</taxon>
        <taxon>Agaricomycotina</taxon>
        <taxon>Agaricomycetes</taxon>
        <taxon>Agaricomycetidae</taxon>
        <taxon>Agaricales</taxon>
        <taxon>Tricholomatineae</taxon>
        <taxon>Lyophyllaceae</taxon>
        <taxon>Lyophyllum</taxon>
    </lineage>
</organism>
<evidence type="ECO:0000256" key="9">
    <source>
        <dbReference type="RuleBase" id="RU000461"/>
    </source>
</evidence>
<dbReference type="InterPro" id="IPR001128">
    <property type="entry name" value="Cyt_P450"/>
</dbReference>
<keyword evidence="13" id="KW-1185">Reference proteome</keyword>
<name>A0A9P3PCK6_LYOSH</name>
<evidence type="ECO:0000256" key="10">
    <source>
        <dbReference type="SAM" id="MobiDB-lite"/>
    </source>
</evidence>
<evidence type="ECO:0000256" key="8">
    <source>
        <dbReference type="PIRSR" id="PIRSR602401-1"/>
    </source>
</evidence>
<evidence type="ECO:0000256" key="3">
    <source>
        <dbReference type="ARBA" id="ARBA00022617"/>
    </source>
</evidence>
<evidence type="ECO:0000256" key="5">
    <source>
        <dbReference type="ARBA" id="ARBA00023002"/>
    </source>
</evidence>
<dbReference type="CDD" id="cd11063">
    <property type="entry name" value="CYP52"/>
    <property type="match status" value="1"/>
</dbReference>
<dbReference type="Gene3D" id="1.10.630.10">
    <property type="entry name" value="Cytochrome P450"/>
    <property type="match status" value="1"/>
</dbReference>
<feature type="binding site" description="axial binding residue" evidence="8">
    <location>
        <position position="515"/>
    </location>
    <ligand>
        <name>heme</name>
        <dbReference type="ChEBI" id="CHEBI:30413"/>
    </ligand>
    <ligandPart>
        <name>Fe</name>
        <dbReference type="ChEBI" id="CHEBI:18248"/>
    </ligandPart>
</feature>
<reference evidence="12" key="1">
    <citation type="submission" date="2022-07" db="EMBL/GenBank/DDBJ databases">
        <title>The genome of Lyophyllum shimeji provides insight into the initial evolution of ectomycorrhizal fungal genome.</title>
        <authorList>
            <person name="Kobayashi Y."/>
            <person name="Shibata T."/>
            <person name="Hirakawa H."/>
            <person name="Shigenobu S."/>
            <person name="Nishiyama T."/>
            <person name="Yamada A."/>
            <person name="Hasebe M."/>
            <person name="Kawaguchi M."/>
        </authorList>
    </citation>
    <scope>NUCLEOTIDE SEQUENCE</scope>
    <source>
        <strain evidence="12">AT787</strain>
    </source>
</reference>
<dbReference type="PANTHER" id="PTHR24287:SF1">
    <property type="entry name" value="P450, PUTATIVE (EUROFUNG)-RELATED"/>
    <property type="match status" value="1"/>
</dbReference>
<dbReference type="InterPro" id="IPR036396">
    <property type="entry name" value="Cyt_P450_sf"/>
</dbReference>
<keyword evidence="6 8" id="KW-0408">Iron</keyword>
<evidence type="ECO:0000256" key="2">
    <source>
        <dbReference type="ARBA" id="ARBA00010617"/>
    </source>
</evidence>
<feature type="region of interest" description="Disordered" evidence="10">
    <location>
        <begin position="543"/>
        <end position="566"/>
    </location>
</feature>
<keyword evidence="11" id="KW-0472">Membrane</keyword>
<comment type="cofactor">
    <cofactor evidence="1 8">
        <name>heme</name>
        <dbReference type="ChEBI" id="CHEBI:30413"/>
    </cofactor>
</comment>
<comment type="caution">
    <text evidence="12">The sequence shown here is derived from an EMBL/GenBank/DDBJ whole genome shotgun (WGS) entry which is preliminary data.</text>
</comment>
<keyword evidence="4 8" id="KW-0479">Metal-binding</keyword>
<evidence type="ECO:0000256" key="1">
    <source>
        <dbReference type="ARBA" id="ARBA00001971"/>
    </source>
</evidence>
<keyword evidence="5 9" id="KW-0560">Oxidoreductase</keyword>
<keyword evidence="11" id="KW-0812">Transmembrane</keyword>
<dbReference type="InterPro" id="IPR047146">
    <property type="entry name" value="Cyt_P450_E_CYP52_fungi"/>
</dbReference>
<feature type="transmembrane region" description="Helical" evidence="11">
    <location>
        <begin position="37"/>
        <end position="60"/>
    </location>
</feature>
<dbReference type="OrthoDB" id="1470350at2759"/>
<proteinExistence type="inferred from homology"/>
<evidence type="ECO:0000256" key="4">
    <source>
        <dbReference type="ARBA" id="ARBA00022723"/>
    </source>
</evidence>
<dbReference type="GO" id="GO:0016705">
    <property type="term" value="F:oxidoreductase activity, acting on paired donors, with incorporation or reduction of molecular oxygen"/>
    <property type="evidence" value="ECO:0007669"/>
    <property type="project" value="InterPro"/>
</dbReference>
<dbReference type="GO" id="GO:0004497">
    <property type="term" value="F:monooxygenase activity"/>
    <property type="evidence" value="ECO:0007669"/>
    <property type="project" value="UniProtKB-KW"/>
</dbReference>
<evidence type="ECO:0000313" key="12">
    <source>
        <dbReference type="EMBL" id="GLB33366.1"/>
    </source>
</evidence>
<accession>A0A9P3PCK6</accession>
<protein>
    <submittedName>
        <fullName evidence="12">Cytochrome p450</fullName>
    </submittedName>
</protein>
<dbReference type="PROSITE" id="PS00086">
    <property type="entry name" value="CYTOCHROME_P450"/>
    <property type="match status" value="1"/>
</dbReference>
<dbReference type="Proteomes" id="UP001063166">
    <property type="component" value="Unassembled WGS sequence"/>
</dbReference>
<dbReference type="EMBL" id="BRPK01000001">
    <property type="protein sequence ID" value="GLB33366.1"/>
    <property type="molecule type" value="Genomic_DNA"/>
</dbReference>
<keyword evidence="7 9" id="KW-0503">Monooxygenase</keyword>
<dbReference type="PRINTS" id="PR00385">
    <property type="entry name" value="P450"/>
</dbReference>
<evidence type="ECO:0000256" key="6">
    <source>
        <dbReference type="ARBA" id="ARBA00023004"/>
    </source>
</evidence>
<gene>
    <name evidence="12" type="ORF">LshimejAT787_0102500</name>
</gene>
<dbReference type="SUPFAM" id="SSF48264">
    <property type="entry name" value="Cytochrome P450"/>
    <property type="match status" value="1"/>
</dbReference>
<dbReference type="GO" id="GO:0005506">
    <property type="term" value="F:iron ion binding"/>
    <property type="evidence" value="ECO:0007669"/>
    <property type="project" value="InterPro"/>
</dbReference>
<dbReference type="Pfam" id="PF00067">
    <property type="entry name" value="p450"/>
    <property type="match status" value="1"/>
</dbReference>
<keyword evidence="3 8" id="KW-0349">Heme</keyword>
<keyword evidence="11" id="KW-1133">Transmembrane helix</keyword>
<dbReference type="GO" id="GO:0020037">
    <property type="term" value="F:heme binding"/>
    <property type="evidence" value="ECO:0007669"/>
    <property type="project" value="InterPro"/>
</dbReference>
<comment type="similarity">
    <text evidence="2 9">Belongs to the cytochrome P450 family.</text>
</comment>
<dbReference type="PRINTS" id="PR00463">
    <property type="entry name" value="EP450I"/>
</dbReference>
<dbReference type="AlphaFoldDB" id="A0A9P3PCK6"/>
<evidence type="ECO:0000256" key="11">
    <source>
        <dbReference type="SAM" id="Phobius"/>
    </source>
</evidence>
<dbReference type="InterPro" id="IPR002401">
    <property type="entry name" value="Cyt_P450_E_grp-I"/>
</dbReference>